<feature type="region of interest" description="Disordered" evidence="1">
    <location>
        <begin position="821"/>
        <end position="945"/>
    </location>
</feature>
<feature type="region of interest" description="Disordered" evidence="1">
    <location>
        <begin position="659"/>
        <end position="714"/>
    </location>
</feature>
<feature type="region of interest" description="Disordered" evidence="1">
    <location>
        <begin position="488"/>
        <end position="548"/>
    </location>
</feature>
<dbReference type="Proteomes" id="UP000887458">
    <property type="component" value="Unassembled WGS sequence"/>
</dbReference>
<feature type="compositionally biased region" description="Acidic residues" evidence="1">
    <location>
        <begin position="659"/>
        <end position="668"/>
    </location>
</feature>
<reference evidence="3 4" key="2">
    <citation type="journal article" date="2022" name="Mol. Biol. Evol.">
        <title>Comparative Genomics Reveals Insights into the Divergent Evolution of Astigmatic Mites and Household Pest Adaptations.</title>
        <authorList>
            <person name="Xiong Q."/>
            <person name="Wan A.T."/>
            <person name="Liu X."/>
            <person name="Fung C.S."/>
            <person name="Xiao X."/>
            <person name="Malainual N."/>
            <person name="Hou J."/>
            <person name="Wang L."/>
            <person name="Wang M."/>
            <person name="Yang K.Y."/>
            <person name="Cui Y."/>
            <person name="Leung E.L."/>
            <person name="Nong W."/>
            <person name="Shin S.K."/>
            <person name="Au S.W."/>
            <person name="Jeong K.Y."/>
            <person name="Chew F.T."/>
            <person name="Hui J.H."/>
            <person name="Leung T.F."/>
            <person name="Tungtrongchitr A."/>
            <person name="Zhong N."/>
            <person name="Liu Z."/>
            <person name="Tsui S.K."/>
        </authorList>
    </citation>
    <scope>NUCLEOTIDE SEQUENCE [LARGE SCALE GENOMIC DNA]</scope>
    <source>
        <strain evidence="3">Derp</strain>
    </source>
</reference>
<comment type="caution">
    <text evidence="3">The sequence shown here is derived from an EMBL/GenBank/DDBJ whole genome shotgun (WGS) entry which is preliminary data.</text>
</comment>
<feature type="compositionally biased region" description="Pro residues" evidence="1">
    <location>
        <begin position="837"/>
        <end position="849"/>
    </location>
</feature>
<keyword evidence="4" id="KW-1185">Reference proteome</keyword>
<evidence type="ECO:0000313" key="4">
    <source>
        <dbReference type="Proteomes" id="UP000887458"/>
    </source>
</evidence>
<feature type="transmembrane region" description="Helical" evidence="2">
    <location>
        <begin position="190"/>
        <end position="213"/>
    </location>
</feature>
<keyword evidence="2" id="KW-0472">Membrane</keyword>
<feature type="compositionally biased region" description="Basic residues" evidence="1">
    <location>
        <begin position="891"/>
        <end position="902"/>
    </location>
</feature>
<feature type="compositionally biased region" description="Basic and acidic residues" evidence="1">
    <location>
        <begin position="517"/>
        <end position="532"/>
    </location>
</feature>
<organism evidence="3 4">
    <name type="scientific">Dermatophagoides pteronyssinus</name>
    <name type="common">European house dust mite</name>
    <dbReference type="NCBI Taxonomy" id="6956"/>
    <lineage>
        <taxon>Eukaryota</taxon>
        <taxon>Metazoa</taxon>
        <taxon>Ecdysozoa</taxon>
        <taxon>Arthropoda</taxon>
        <taxon>Chelicerata</taxon>
        <taxon>Arachnida</taxon>
        <taxon>Acari</taxon>
        <taxon>Acariformes</taxon>
        <taxon>Sarcoptiformes</taxon>
        <taxon>Astigmata</taxon>
        <taxon>Psoroptidia</taxon>
        <taxon>Analgoidea</taxon>
        <taxon>Pyroglyphidae</taxon>
        <taxon>Dermatophagoidinae</taxon>
        <taxon>Dermatophagoides</taxon>
    </lineage>
</organism>
<keyword evidence="2" id="KW-1133">Transmembrane helix</keyword>
<feature type="compositionally biased region" description="Low complexity" evidence="1">
    <location>
        <begin position="910"/>
        <end position="940"/>
    </location>
</feature>
<evidence type="ECO:0000313" key="3">
    <source>
        <dbReference type="EMBL" id="KAH9422114.1"/>
    </source>
</evidence>
<dbReference type="EMBL" id="NJHN03000037">
    <property type="protein sequence ID" value="KAH9422114.1"/>
    <property type="molecule type" value="Genomic_DNA"/>
</dbReference>
<evidence type="ECO:0000256" key="1">
    <source>
        <dbReference type="SAM" id="MobiDB-lite"/>
    </source>
</evidence>
<reference evidence="3 4" key="1">
    <citation type="journal article" date="2018" name="J. Allergy Clin. Immunol.">
        <title>High-quality assembly of Dermatophagoides pteronyssinus genome and transcriptome reveals a wide range of novel allergens.</title>
        <authorList>
            <person name="Liu X.Y."/>
            <person name="Yang K.Y."/>
            <person name="Wang M.Q."/>
            <person name="Kwok J.S."/>
            <person name="Zeng X."/>
            <person name="Yang Z."/>
            <person name="Xiao X.J."/>
            <person name="Lau C.P."/>
            <person name="Li Y."/>
            <person name="Huang Z.M."/>
            <person name="Ba J.G."/>
            <person name="Yim A.K."/>
            <person name="Ouyang C.Y."/>
            <person name="Ngai S.M."/>
            <person name="Chan T.F."/>
            <person name="Leung E.L."/>
            <person name="Liu L."/>
            <person name="Liu Z.G."/>
            <person name="Tsui S.K."/>
        </authorList>
    </citation>
    <scope>NUCLEOTIDE SEQUENCE [LARGE SCALE GENOMIC DNA]</scope>
    <source>
        <strain evidence="3">Derp</strain>
    </source>
</reference>
<gene>
    <name evidence="3" type="ORF">DERP_002408</name>
</gene>
<name>A0ABQ8JHR1_DERPT</name>
<feature type="compositionally biased region" description="Basic and acidic residues" evidence="1">
    <location>
        <begin position="859"/>
        <end position="890"/>
    </location>
</feature>
<sequence length="977" mass="111925">MIVVKDDVQDEKLHDRNMIPYKTVYGISGKCTGTSDHKTTEEKYRTCQINAIKKKMANRERYNIIDEIQTQKNEKLMIPYKPLYGLPSKCKGQSDYQTIAENYQTCQMNAINKWKIEIQHYYTESLKFCCFVYGVLECETKVLSECDQDYSDRNDKETRRLFDKSCQPIIANNSCGYEAKIDSENKDLTWLWIVLGIGSLISAIAAGVGCYFYNNNKKKNNLAIIPKNETKKLQKIHRKDSVSEKGLDILDKKSTTDSVSTISSKSSGSRSSGVKTKKKNIFGQKFGKNKGEKEKKLDRKKTIARGQYENIQNDELQSDQISTVQGKYRKLSEDDQIVDGLLLDDEKNKQTKLLQDIVETKPITDTTTSIDDQKNRKLSTRKSFKDKKPENLLSLVDDKKSGTKTVEDRMSEISTNVSIKDEKIQTPTASNVVDGEQQFISKPVEDQTTTGILKRISSDKKTEKTSVKDGMSEIQTNVSIKDEKIETPPASNVVGGEQQFESKPVEDQTTTGILKRISSDKKTEKTSVKDQISEIPTDDSVSKEKPLNQIEIIEDEQKIELKQEKKTDGILEKISSDDKIQQTTTTTTTTNIEDKQHVESKPPPSPEEEEQAILAKQLRREKKRKEIEEMFLKRKVNIDGGGVENEGFTPIHLTDSDMETLLESDSDDEKVPVFISDDDKDKKPLQSILKNAKSEQQQDQIQTESLQSKATKQVTFDPELEEKALEDLKTYIEELSEYVHEKKYENAKKAVELKKKLNDIKRIENELDVNDLDDETKKQIKNIKLEIQEQLDTLEYRKHEVNRIGESIKRKKQSFKLMAEEKEEYFSSLKQNDDQTSPPPPPPPPPPQPKSTTKTTTIKQKDEQNISSDQKRSKREISNDDKIEQNEKLSKSKLKFIKKKTPFNKDITNEQQQQQQQSEQIIQPKLSSTTTQQQQQQSSSNITDSLTKRIQKAMKQTILSAATQLPEQQFPDFTKHF</sequence>
<feature type="region of interest" description="Disordered" evidence="1">
    <location>
        <begin position="573"/>
        <end position="618"/>
    </location>
</feature>
<protein>
    <submittedName>
        <fullName evidence="3">Uncharacterized protein</fullName>
    </submittedName>
</protein>
<feature type="compositionally biased region" description="Polar residues" evidence="1">
    <location>
        <begin position="694"/>
        <end position="714"/>
    </location>
</feature>
<proteinExistence type="predicted"/>
<keyword evidence="2" id="KW-0812">Transmembrane</keyword>
<accession>A0ABQ8JHR1</accession>
<evidence type="ECO:0000256" key="2">
    <source>
        <dbReference type="SAM" id="Phobius"/>
    </source>
</evidence>